<dbReference type="EMBL" id="CP003653">
    <property type="protein sequence ID" value="AFZ35086.1"/>
    <property type="molecule type" value="Genomic_DNA"/>
</dbReference>
<dbReference type="InterPro" id="IPR041705">
    <property type="entry name" value="PIN_Sll0205"/>
</dbReference>
<keyword evidence="3" id="KW-1185">Reference proteome</keyword>
<dbReference type="eggNOG" id="COG3744">
    <property type="taxonomic scope" value="Bacteria"/>
</dbReference>
<dbReference type="Pfam" id="PF01850">
    <property type="entry name" value="PIN"/>
    <property type="match status" value="1"/>
</dbReference>
<organism evidence="2 3">
    <name type="scientific">Stanieria cyanosphaera (strain ATCC 29371 / PCC 7437)</name>
    <dbReference type="NCBI Taxonomy" id="111780"/>
    <lineage>
        <taxon>Bacteria</taxon>
        <taxon>Bacillati</taxon>
        <taxon>Cyanobacteriota</taxon>
        <taxon>Cyanophyceae</taxon>
        <taxon>Pleurocapsales</taxon>
        <taxon>Dermocarpellaceae</taxon>
        <taxon>Stanieria</taxon>
    </lineage>
</organism>
<name>K9XSP4_STAC7</name>
<evidence type="ECO:0000313" key="3">
    <source>
        <dbReference type="Proteomes" id="UP000010473"/>
    </source>
</evidence>
<dbReference type="HOGENOM" id="CLU_129890_0_1_3"/>
<dbReference type="RefSeq" id="WP_015192757.1">
    <property type="nucleotide sequence ID" value="NC_019748.1"/>
</dbReference>
<feature type="domain" description="PIN" evidence="1">
    <location>
        <begin position="3"/>
        <end position="121"/>
    </location>
</feature>
<evidence type="ECO:0000313" key="2">
    <source>
        <dbReference type="EMBL" id="AFZ35086.1"/>
    </source>
</evidence>
<protein>
    <submittedName>
        <fullName evidence="2">PilT protein domain protein</fullName>
    </submittedName>
</protein>
<proteinExistence type="predicted"/>
<dbReference type="InterPro" id="IPR002716">
    <property type="entry name" value="PIN_dom"/>
</dbReference>
<dbReference type="Gene3D" id="3.40.50.1010">
    <property type="entry name" value="5'-nuclease"/>
    <property type="match status" value="1"/>
</dbReference>
<dbReference type="CDD" id="cd09872">
    <property type="entry name" value="PIN_Sll0205-like"/>
    <property type="match status" value="1"/>
</dbReference>
<dbReference type="PANTHER" id="PTHR36173">
    <property type="entry name" value="RIBONUCLEASE VAPC16-RELATED"/>
    <property type="match status" value="1"/>
</dbReference>
<dbReference type="KEGG" id="scs:Sta7437_1519"/>
<dbReference type="Proteomes" id="UP000010473">
    <property type="component" value="Chromosome"/>
</dbReference>
<accession>K9XSP4</accession>
<dbReference type="PATRIC" id="fig|111780.3.peg.1583"/>
<dbReference type="InterPro" id="IPR052919">
    <property type="entry name" value="TA_system_RNase"/>
</dbReference>
<reference evidence="3" key="1">
    <citation type="journal article" date="2013" name="Proc. Natl. Acad. Sci. U.S.A.">
        <title>Improving the coverage of the cyanobacterial phylum using diversity-driven genome sequencing.</title>
        <authorList>
            <person name="Shih P.M."/>
            <person name="Wu D."/>
            <person name="Latifi A."/>
            <person name="Axen S.D."/>
            <person name="Fewer D.P."/>
            <person name="Talla E."/>
            <person name="Calteau A."/>
            <person name="Cai F."/>
            <person name="Tandeau de Marsac N."/>
            <person name="Rippka R."/>
            <person name="Herdman M."/>
            <person name="Sivonen K."/>
            <person name="Coursin T."/>
            <person name="Laurent T."/>
            <person name="Goodwin L."/>
            <person name="Nolan M."/>
            <person name="Davenport K.W."/>
            <person name="Han C.S."/>
            <person name="Rubin E.M."/>
            <person name="Eisen J.A."/>
            <person name="Woyke T."/>
            <person name="Gugger M."/>
            <person name="Kerfeld C.A."/>
        </authorList>
    </citation>
    <scope>NUCLEOTIDE SEQUENCE [LARGE SCALE GENOMIC DNA]</scope>
    <source>
        <strain evidence="3">ATCC 29371 / PCC 7437</strain>
    </source>
</reference>
<dbReference type="PANTHER" id="PTHR36173:SF2">
    <property type="entry name" value="RIBONUCLEASE VAPC16"/>
    <property type="match status" value="1"/>
</dbReference>
<sequence>MRILLDTHIFLWLIEDNKRLSDRYRQAIQNPNNEKFLSVVSIWECVIKYQIGKLNFPSSPEIYLPMQRREHLIKTINVDENSIAQLINLPLVHGDPFDRLIIAQALQYDLVIMTQDKAILAYPEIRILPNN</sequence>
<dbReference type="SUPFAM" id="SSF88723">
    <property type="entry name" value="PIN domain-like"/>
    <property type="match status" value="1"/>
</dbReference>
<dbReference type="STRING" id="111780.Sta7437_1519"/>
<gene>
    <name evidence="2" type="ordered locus">Sta7437_1519</name>
</gene>
<dbReference type="OrthoDB" id="9798990at2"/>
<dbReference type="AlphaFoldDB" id="K9XSP4"/>
<dbReference type="InterPro" id="IPR029060">
    <property type="entry name" value="PIN-like_dom_sf"/>
</dbReference>
<evidence type="ECO:0000259" key="1">
    <source>
        <dbReference type="Pfam" id="PF01850"/>
    </source>
</evidence>